<dbReference type="InterPro" id="IPR027790">
    <property type="entry name" value="AdoMet_synthase_2_family"/>
</dbReference>
<accession>A0A8T3US57</accession>
<organism evidence="1 2">
    <name type="scientific">Candidatus Acidifodinimicrobium mancum</name>
    <dbReference type="NCBI Taxonomy" id="2898728"/>
    <lineage>
        <taxon>Archaea</taxon>
        <taxon>Candidatus Parvarchaeota</taxon>
        <taxon>Candidatus Acidifodinimicrobiaceae</taxon>
        <taxon>Candidatus Acidifodinimicrobium</taxon>
    </lineage>
</organism>
<dbReference type="Pfam" id="PF01941">
    <property type="entry name" value="AdoMet_Synthase"/>
    <property type="match status" value="1"/>
</dbReference>
<dbReference type="EMBL" id="JADFAR010000017">
    <property type="protein sequence ID" value="MBE5728511.1"/>
    <property type="molecule type" value="Genomic_DNA"/>
</dbReference>
<dbReference type="Proteomes" id="UP000718571">
    <property type="component" value="Unassembled WGS sequence"/>
</dbReference>
<comment type="caution">
    <text evidence="1">The sequence shown here is derived from an EMBL/GenBank/DDBJ whole genome shotgun (WGS) entry which is preliminary data.</text>
</comment>
<dbReference type="PANTHER" id="PTHR36697:SF1">
    <property type="entry name" value="S-ADENOSYLMETHIONINE SYNTHASE"/>
    <property type="match status" value="1"/>
</dbReference>
<dbReference type="InterPro" id="IPR042544">
    <property type="entry name" value="AdoMet_synthase_3"/>
</dbReference>
<dbReference type="Gene3D" id="3.30.300.280">
    <property type="entry name" value="S-adenosylmethionine synthetase, C-terminal domain"/>
    <property type="match status" value="1"/>
</dbReference>
<evidence type="ECO:0000313" key="1">
    <source>
        <dbReference type="EMBL" id="MBE5728511.1"/>
    </source>
</evidence>
<reference evidence="1 2" key="1">
    <citation type="submission" date="2020-09" db="EMBL/GenBank/DDBJ databases">
        <title>Genomic characterization of a novel Parvarchaeota family in acid mine drainage sediments.</title>
        <authorList>
            <person name="Luo Z.-H."/>
        </authorList>
    </citation>
    <scope>NUCLEOTIDE SEQUENCE [LARGE SCALE GENOMIC DNA]</scope>
    <source>
        <strain evidence="1">MAS1_bins.189</strain>
    </source>
</reference>
<dbReference type="InterPro" id="IPR042543">
    <property type="entry name" value="AdoMet_synthase_2"/>
</dbReference>
<name>A0A8T3US57_9ARCH</name>
<proteinExistence type="predicted"/>
<protein>
    <submittedName>
        <fullName evidence="1">Methionine adenosyltransferase</fullName>
    </submittedName>
</protein>
<dbReference type="AlphaFoldDB" id="A0A8T3US57"/>
<sequence length="402" mass="44262">MKVALQKDSSIDVEKQVVEIVERKGLGHPDYIADSIAESFSRNLSKFYINEFGSVLHHNVDKLEVIGGATEPAFGGGKIVKEISILFSGRATSNVNGKDIPVKEIAINSAKEWIKGNLRFLDPERVNYLFYTGHGAANLKETFKRTDGPRSNDTSFAVGYYPLSRLENMVLSLEKMVNSKDFKSKFPVSGEDVKVMGVRIKNKVIFTVAMAFVDRFISSEKEYFSKKAEIVSEMEKYIAGLNEKLGAGSGKKLNIDLAVNSLDKKGIGTNGCYLTVTGLSAEAGDDGAVGRGNRVNGLITPNRPMTLEAAAGKNPVNHIGKIYSLFSFDLSKKIYEQFGVKNQLRMVGRIGNDLSNPLIVSVKTDKKVDKDIKKNILTLVDDELSKIEGITNRIIEGKYEIC</sequence>
<dbReference type="Gene3D" id="3.30.300.10">
    <property type="match status" value="1"/>
</dbReference>
<dbReference type="Gene3D" id="3.30.300.340">
    <property type="entry name" value="S-adenosylmethionine synthetase, N-terminal domain"/>
    <property type="match status" value="1"/>
</dbReference>
<gene>
    <name evidence="1" type="ORF">IHE51_01490</name>
</gene>
<dbReference type="PANTHER" id="PTHR36697">
    <property type="entry name" value="S-ADENOSYLMETHIONINE SYNTHASE"/>
    <property type="match status" value="1"/>
</dbReference>
<evidence type="ECO:0000313" key="2">
    <source>
        <dbReference type="Proteomes" id="UP000718571"/>
    </source>
</evidence>